<gene>
    <name evidence="3" type="ORF">GCM10023320_04600</name>
</gene>
<dbReference type="InterPro" id="IPR041581">
    <property type="entry name" value="Glyoxalase_6"/>
</dbReference>
<name>A0ABP9N833_9PSEU</name>
<keyword evidence="4" id="KW-1185">Reference proteome</keyword>
<dbReference type="Proteomes" id="UP001500804">
    <property type="component" value="Unassembled WGS sequence"/>
</dbReference>
<organism evidence="3 4">
    <name type="scientific">Pseudonocardia adelaidensis</name>
    <dbReference type="NCBI Taxonomy" id="648754"/>
    <lineage>
        <taxon>Bacteria</taxon>
        <taxon>Bacillati</taxon>
        <taxon>Actinomycetota</taxon>
        <taxon>Actinomycetes</taxon>
        <taxon>Pseudonocardiales</taxon>
        <taxon>Pseudonocardiaceae</taxon>
        <taxon>Pseudonocardia</taxon>
    </lineage>
</organism>
<dbReference type="SUPFAM" id="SSF54593">
    <property type="entry name" value="Glyoxalase/Bleomycin resistance protein/Dihydroxybiphenyl dioxygenase"/>
    <property type="match status" value="1"/>
</dbReference>
<dbReference type="Gene3D" id="3.10.180.10">
    <property type="entry name" value="2,3-Dihydroxybiphenyl 1,2-Dioxygenase, domain 1"/>
    <property type="match status" value="1"/>
</dbReference>
<evidence type="ECO:0000313" key="4">
    <source>
        <dbReference type="Proteomes" id="UP001500804"/>
    </source>
</evidence>
<comment type="caution">
    <text evidence="3">The sequence shown here is derived from an EMBL/GenBank/DDBJ whole genome shotgun (WGS) entry which is preliminary data.</text>
</comment>
<accession>A0ABP9N833</accession>
<dbReference type="InterPro" id="IPR029068">
    <property type="entry name" value="Glyas_Bleomycin-R_OHBP_Dase"/>
</dbReference>
<feature type="compositionally biased region" description="Low complexity" evidence="1">
    <location>
        <begin position="37"/>
        <end position="49"/>
    </location>
</feature>
<feature type="region of interest" description="Disordered" evidence="1">
    <location>
        <begin position="18"/>
        <end position="49"/>
    </location>
</feature>
<dbReference type="EMBL" id="BAABJO010000002">
    <property type="protein sequence ID" value="GAA5111557.1"/>
    <property type="molecule type" value="Genomic_DNA"/>
</dbReference>
<protein>
    <recommendedName>
        <fullName evidence="2">VOC domain-containing protein</fullName>
    </recommendedName>
</protein>
<dbReference type="PANTHER" id="PTHR35908">
    <property type="entry name" value="HYPOTHETICAL FUSION PROTEIN"/>
    <property type="match status" value="1"/>
</dbReference>
<dbReference type="Pfam" id="PF18029">
    <property type="entry name" value="Glyoxalase_6"/>
    <property type="match status" value="1"/>
</dbReference>
<proteinExistence type="predicted"/>
<dbReference type="PANTHER" id="PTHR35908:SF1">
    <property type="entry name" value="CONSERVED PROTEIN"/>
    <property type="match status" value="1"/>
</dbReference>
<sequence length="226" mass="24562">MLWTEVIPPWDADISARRGVQAGQAEQARQHDLARGRPSPATARSATRPATAVLHTCRSTTVTDDRPFARRRGEGQFRCVGRVGPWSVRPARRPGGPDMTSKFTELAIDCADPGGLARFWCAVLGYEVQDEDGGIVTIGSPAVPGGRNRTGPVPPTLTFARVPEGKTVKNRLHIDVNPTDRDQDDEVRRLLGLGARHADVGQGDESWVVLADPEGNEFCVLADRRP</sequence>
<dbReference type="CDD" id="cd06587">
    <property type="entry name" value="VOC"/>
    <property type="match status" value="1"/>
</dbReference>
<evidence type="ECO:0000313" key="3">
    <source>
        <dbReference type="EMBL" id="GAA5111557.1"/>
    </source>
</evidence>
<dbReference type="PROSITE" id="PS51819">
    <property type="entry name" value="VOC"/>
    <property type="match status" value="1"/>
</dbReference>
<reference evidence="4" key="1">
    <citation type="journal article" date="2019" name="Int. J. Syst. Evol. Microbiol.">
        <title>The Global Catalogue of Microorganisms (GCM) 10K type strain sequencing project: providing services to taxonomists for standard genome sequencing and annotation.</title>
        <authorList>
            <consortium name="The Broad Institute Genomics Platform"/>
            <consortium name="The Broad Institute Genome Sequencing Center for Infectious Disease"/>
            <person name="Wu L."/>
            <person name="Ma J."/>
        </authorList>
    </citation>
    <scope>NUCLEOTIDE SEQUENCE [LARGE SCALE GENOMIC DNA]</scope>
    <source>
        <strain evidence="4">JCM 18302</strain>
    </source>
</reference>
<feature type="domain" description="VOC" evidence="2">
    <location>
        <begin position="102"/>
        <end position="223"/>
    </location>
</feature>
<evidence type="ECO:0000256" key="1">
    <source>
        <dbReference type="SAM" id="MobiDB-lite"/>
    </source>
</evidence>
<evidence type="ECO:0000259" key="2">
    <source>
        <dbReference type="PROSITE" id="PS51819"/>
    </source>
</evidence>
<dbReference type="InterPro" id="IPR037523">
    <property type="entry name" value="VOC_core"/>
</dbReference>